<dbReference type="SUPFAM" id="SSF51045">
    <property type="entry name" value="WW domain"/>
    <property type="match status" value="1"/>
</dbReference>
<dbReference type="EMBL" id="CAXITT010000117">
    <property type="protein sequence ID" value="CAL1532472.1"/>
    <property type="molecule type" value="Genomic_DNA"/>
</dbReference>
<feature type="compositionally biased region" description="Polar residues" evidence="2">
    <location>
        <begin position="362"/>
        <end position="379"/>
    </location>
</feature>
<feature type="compositionally biased region" description="Basic and acidic residues" evidence="2">
    <location>
        <begin position="235"/>
        <end position="245"/>
    </location>
</feature>
<dbReference type="InterPro" id="IPR003103">
    <property type="entry name" value="BAG_domain"/>
</dbReference>
<feature type="domain" description="BAG" evidence="4">
    <location>
        <begin position="277"/>
        <end position="354"/>
    </location>
</feature>
<accession>A0AAV2HGA0</accession>
<dbReference type="CDD" id="cd00201">
    <property type="entry name" value="WW"/>
    <property type="match status" value="1"/>
</dbReference>
<protein>
    <recommendedName>
        <fullName evidence="7">BAG family molecular chaperone regulator 3</fullName>
    </recommendedName>
</protein>
<keyword evidence="1" id="KW-0143">Chaperone</keyword>
<dbReference type="Pfam" id="PF02179">
    <property type="entry name" value="BAG"/>
    <property type="match status" value="1"/>
</dbReference>
<feature type="region of interest" description="Disordered" evidence="2">
    <location>
        <begin position="132"/>
        <end position="273"/>
    </location>
</feature>
<dbReference type="GO" id="GO:0050821">
    <property type="term" value="P:protein stabilization"/>
    <property type="evidence" value="ECO:0007669"/>
    <property type="project" value="TreeGrafter"/>
</dbReference>
<evidence type="ECO:0000313" key="6">
    <source>
        <dbReference type="Proteomes" id="UP001497497"/>
    </source>
</evidence>
<evidence type="ECO:0000259" key="4">
    <source>
        <dbReference type="PROSITE" id="PS51035"/>
    </source>
</evidence>
<dbReference type="PROSITE" id="PS01159">
    <property type="entry name" value="WW_DOMAIN_1"/>
    <property type="match status" value="1"/>
</dbReference>
<dbReference type="Gene3D" id="2.20.70.10">
    <property type="match status" value="1"/>
</dbReference>
<feature type="domain" description="WW" evidence="3">
    <location>
        <begin position="19"/>
        <end position="53"/>
    </location>
</feature>
<dbReference type="GO" id="GO:0005634">
    <property type="term" value="C:nucleus"/>
    <property type="evidence" value="ECO:0007669"/>
    <property type="project" value="TreeGrafter"/>
</dbReference>
<dbReference type="AlphaFoldDB" id="A0AAV2HGA0"/>
<comment type="caution">
    <text evidence="5">The sequence shown here is derived from an EMBL/GenBank/DDBJ whole genome shotgun (WGS) entry which is preliminary data.</text>
</comment>
<dbReference type="GO" id="GO:0005829">
    <property type="term" value="C:cytosol"/>
    <property type="evidence" value="ECO:0007669"/>
    <property type="project" value="TreeGrafter"/>
</dbReference>
<evidence type="ECO:0008006" key="7">
    <source>
        <dbReference type="Google" id="ProtNLM"/>
    </source>
</evidence>
<dbReference type="SMART" id="SM00264">
    <property type="entry name" value="BAG"/>
    <property type="match status" value="1"/>
</dbReference>
<dbReference type="SUPFAM" id="SSF63491">
    <property type="entry name" value="BAG domain"/>
    <property type="match status" value="1"/>
</dbReference>
<keyword evidence="6" id="KW-1185">Reference proteome</keyword>
<dbReference type="InterPro" id="IPR036020">
    <property type="entry name" value="WW_dom_sf"/>
</dbReference>
<dbReference type="GO" id="GO:0016020">
    <property type="term" value="C:membrane"/>
    <property type="evidence" value="ECO:0007669"/>
    <property type="project" value="TreeGrafter"/>
</dbReference>
<dbReference type="PANTHER" id="PTHR12329:SF5">
    <property type="entry name" value="STARVIN, ISOFORM E"/>
    <property type="match status" value="1"/>
</dbReference>
<feature type="region of interest" description="Disordered" evidence="2">
    <location>
        <begin position="362"/>
        <end position="399"/>
    </location>
</feature>
<dbReference type="GO" id="GO:0000774">
    <property type="term" value="F:adenyl-nucleotide exchange factor activity"/>
    <property type="evidence" value="ECO:0007669"/>
    <property type="project" value="TreeGrafter"/>
</dbReference>
<dbReference type="PANTHER" id="PTHR12329">
    <property type="entry name" value="BCL2-ASSOCIATED ATHANOGENE"/>
    <property type="match status" value="1"/>
</dbReference>
<feature type="compositionally biased region" description="Polar residues" evidence="2">
    <location>
        <begin position="89"/>
        <end position="117"/>
    </location>
</feature>
<name>A0AAV2HGA0_LYMST</name>
<evidence type="ECO:0000313" key="5">
    <source>
        <dbReference type="EMBL" id="CAL1532472.1"/>
    </source>
</evidence>
<dbReference type="PROSITE" id="PS50020">
    <property type="entry name" value="WW_DOMAIN_2"/>
    <property type="match status" value="1"/>
</dbReference>
<organism evidence="5 6">
    <name type="scientific">Lymnaea stagnalis</name>
    <name type="common">Great pond snail</name>
    <name type="synonym">Helix stagnalis</name>
    <dbReference type="NCBI Taxonomy" id="6523"/>
    <lineage>
        <taxon>Eukaryota</taxon>
        <taxon>Metazoa</taxon>
        <taxon>Spiralia</taxon>
        <taxon>Lophotrochozoa</taxon>
        <taxon>Mollusca</taxon>
        <taxon>Gastropoda</taxon>
        <taxon>Heterobranchia</taxon>
        <taxon>Euthyneura</taxon>
        <taxon>Panpulmonata</taxon>
        <taxon>Hygrophila</taxon>
        <taxon>Lymnaeoidea</taxon>
        <taxon>Lymnaeidae</taxon>
        <taxon>Lymnaea</taxon>
    </lineage>
</organism>
<dbReference type="PROSITE" id="PS51035">
    <property type="entry name" value="BAG"/>
    <property type="match status" value="1"/>
</dbReference>
<evidence type="ECO:0000256" key="1">
    <source>
        <dbReference type="ARBA" id="ARBA00023186"/>
    </source>
</evidence>
<feature type="compositionally biased region" description="Low complexity" evidence="2">
    <location>
        <begin position="380"/>
        <end position="391"/>
    </location>
</feature>
<feature type="compositionally biased region" description="Polar residues" evidence="2">
    <location>
        <begin position="163"/>
        <end position="178"/>
    </location>
</feature>
<feature type="region of interest" description="Disordered" evidence="2">
    <location>
        <begin position="1"/>
        <end position="23"/>
    </location>
</feature>
<evidence type="ECO:0000256" key="2">
    <source>
        <dbReference type="SAM" id="MobiDB-lite"/>
    </source>
</evidence>
<reference evidence="5 6" key="1">
    <citation type="submission" date="2024-04" db="EMBL/GenBank/DDBJ databases">
        <authorList>
            <consortium name="Genoscope - CEA"/>
            <person name="William W."/>
        </authorList>
    </citation>
    <scope>NUCLEOTIDE SEQUENCE [LARGE SCALE GENOMIC DNA]</scope>
</reference>
<dbReference type="InterPro" id="IPR039773">
    <property type="entry name" value="BAG_chaperone_regulator"/>
</dbReference>
<dbReference type="InterPro" id="IPR036533">
    <property type="entry name" value="BAG_dom_sf"/>
</dbReference>
<dbReference type="Gene3D" id="1.20.58.120">
    <property type="entry name" value="BAG domain"/>
    <property type="match status" value="1"/>
</dbReference>
<dbReference type="Pfam" id="PF00397">
    <property type="entry name" value="WW"/>
    <property type="match status" value="1"/>
</dbReference>
<dbReference type="SMART" id="SM00456">
    <property type="entry name" value="WW"/>
    <property type="match status" value="1"/>
</dbReference>
<feature type="region of interest" description="Disordered" evidence="2">
    <location>
        <begin position="84"/>
        <end position="120"/>
    </location>
</feature>
<feature type="compositionally biased region" description="Low complexity" evidence="2">
    <location>
        <begin position="141"/>
        <end position="160"/>
    </location>
</feature>
<dbReference type="GO" id="GO:0051087">
    <property type="term" value="F:protein-folding chaperone binding"/>
    <property type="evidence" value="ECO:0007669"/>
    <property type="project" value="InterPro"/>
</dbReference>
<feature type="compositionally biased region" description="Polar residues" evidence="2">
    <location>
        <begin position="246"/>
        <end position="258"/>
    </location>
</feature>
<evidence type="ECO:0000259" key="3">
    <source>
        <dbReference type="PROSITE" id="PS50020"/>
    </source>
</evidence>
<dbReference type="Proteomes" id="UP001497497">
    <property type="component" value="Unassembled WGS sequence"/>
</dbReference>
<dbReference type="InterPro" id="IPR001202">
    <property type="entry name" value="WW_dom"/>
</dbReference>
<sequence>MADRQFHSMPYTHTNQRNDPLPAGWEMKFDSNSGWPYFIDHNTKNTTWQDPRQMMGHYTYPLPSYRFGSEGKTVEIPVHYQGGLEPQRQPFQEPTQHTGNHNLSYPHPSQSPQTSSAVPRKRGDVWEIPIQHVGQSPANPPLRQQQPQQQQAPFMQYPYPTGSDYSSQSPHPGNQRATVNIPIIRENNRGPSPSRAGPHPMSGTQSPRSASPHPDFSQAIPTSAQVPQFQQQRSQEPKPDYESDPRPSTQQEESQDSAPQPCEVEALQPPKSQEEKAFEIINSVMNAVKSLEGEVNSFQGIKKDKQYRFIEEMLTRNLLKLDSVEAGDLENVRQARRQAVRYIEAAIDLLELKAVASEANYGETSQGTVGPNQNTEMNNSSATPQAASQQQGVHTKRDPCSVKEMQLDSEVPC</sequence>
<proteinExistence type="predicted"/>
<feature type="compositionally biased region" description="Polar residues" evidence="2">
    <location>
        <begin position="219"/>
        <end position="234"/>
    </location>
</feature>
<gene>
    <name evidence="5" type="ORF">GSLYS_00006548001</name>
</gene>